<keyword evidence="1" id="KW-0812">Transmembrane</keyword>
<dbReference type="KEGG" id="tsv:DSM104635_03920"/>
<name>A0A6I6MNE8_9CAUL</name>
<gene>
    <name evidence="2" type="ORF">DSM104635_03920</name>
</gene>
<keyword evidence="1" id="KW-1133">Transmembrane helix</keyword>
<keyword evidence="1" id="KW-0472">Membrane</keyword>
<dbReference type="Pfam" id="PF16316">
    <property type="entry name" value="DUF4956"/>
    <property type="match status" value="1"/>
</dbReference>
<proteinExistence type="predicted"/>
<accession>A0A6I6MNE8</accession>
<feature type="transmembrane region" description="Helical" evidence="1">
    <location>
        <begin position="23"/>
        <end position="42"/>
    </location>
</feature>
<evidence type="ECO:0000313" key="3">
    <source>
        <dbReference type="Proteomes" id="UP000431269"/>
    </source>
</evidence>
<dbReference type="AlphaFoldDB" id="A0A6I6MNE8"/>
<dbReference type="Proteomes" id="UP000431269">
    <property type="component" value="Chromosome"/>
</dbReference>
<evidence type="ECO:0008006" key="4">
    <source>
        <dbReference type="Google" id="ProtNLM"/>
    </source>
</evidence>
<protein>
    <recommendedName>
        <fullName evidence="4">DUF4956 domain-containing protein</fullName>
    </recommendedName>
</protein>
<keyword evidence="3" id="KW-1185">Reference proteome</keyword>
<reference evidence="3" key="1">
    <citation type="submission" date="2019-12" db="EMBL/GenBank/DDBJ databases">
        <title>Complete genome of Terracaulis silvestris 0127_4.</title>
        <authorList>
            <person name="Vieira S."/>
            <person name="Riedel T."/>
            <person name="Sproer C."/>
            <person name="Pascual J."/>
            <person name="Boedeker C."/>
            <person name="Overmann J."/>
        </authorList>
    </citation>
    <scope>NUCLEOTIDE SEQUENCE [LARGE SCALE GENOMIC DNA]</scope>
    <source>
        <strain evidence="3">0127_4</strain>
    </source>
</reference>
<evidence type="ECO:0000256" key="1">
    <source>
        <dbReference type="SAM" id="Phobius"/>
    </source>
</evidence>
<sequence length="225" mass="24780">MFFSETEQLPSIGWAGFLDGTHMLQSALALLLAIALGAVVAFHPTTRRSIDTREEAELPKVLIMYALIGAVIGEIVLKYGMVIGFVIFGIGGLMRFRTDAASTRDTSRLILVTLLGLIAGLNLPHFAVMATVFACILIYIFDGHPVYQLEVNEIPKGRVKESAAAYRAVLASLKCTLISEGRHFNKSRIEYVFRAPRDSTQETLHAALCEQVPAEVRGEIDWEVE</sequence>
<evidence type="ECO:0000313" key="2">
    <source>
        <dbReference type="EMBL" id="QGZ97055.1"/>
    </source>
</evidence>
<organism evidence="2 3">
    <name type="scientific">Terricaulis silvestris</name>
    <dbReference type="NCBI Taxonomy" id="2686094"/>
    <lineage>
        <taxon>Bacteria</taxon>
        <taxon>Pseudomonadati</taxon>
        <taxon>Pseudomonadota</taxon>
        <taxon>Alphaproteobacteria</taxon>
        <taxon>Caulobacterales</taxon>
        <taxon>Caulobacteraceae</taxon>
        <taxon>Terricaulis</taxon>
    </lineage>
</organism>
<dbReference type="InterPro" id="IPR032531">
    <property type="entry name" value="DUF4956"/>
</dbReference>
<dbReference type="RefSeq" id="WP_158767886.1">
    <property type="nucleotide sequence ID" value="NZ_CP047045.1"/>
</dbReference>
<feature type="transmembrane region" description="Helical" evidence="1">
    <location>
        <begin position="62"/>
        <end position="90"/>
    </location>
</feature>
<feature type="transmembrane region" description="Helical" evidence="1">
    <location>
        <begin position="110"/>
        <end position="141"/>
    </location>
</feature>
<dbReference type="EMBL" id="CP047045">
    <property type="protein sequence ID" value="QGZ97055.1"/>
    <property type="molecule type" value="Genomic_DNA"/>
</dbReference>